<dbReference type="EMBL" id="KN847546">
    <property type="protein sequence ID" value="KIW02998.1"/>
    <property type="molecule type" value="Genomic_DNA"/>
</dbReference>
<organism evidence="4 5">
    <name type="scientific">Verruconis gallopava</name>
    <dbReference type="NCBI Taxonomy" id="253628"/>
    <lineage>
        <taxon>Eukaryota</taxon>
        <taxon>Fungi</taxon>
        <taxon>Dikarya</taxon>
        <taxon>Ascomycota</taxon>
        <taxon>Pezizomycotina</taxon>
        <taxon>Dothideomycetes</taxon>
        <taxon>Pleosporomycetidae</taxon>
        <taxon>Venturiales</taxon>
        <taxon>Sympoventuriaceae</taxon>
        <taxon>Verruconis</taxon>
    </lineage>
</organism>
<dbReference type="Proteomes" id="UP000053259">
    <property type="component" value="Unassembled WGS sequence"/>
</dbReference>
<dbReference type="InterPro" id="IPR015424">
    <property type="entry name" value="PyrdxlP-dep_Trfase"/>
</dbReference>
<dbReference type="InterPro" id="IPR000277">
    <property type="entry name" value="Cys/Met-Metab_PyrdxlP-dep_enz"/>
</dbReference>
<dbReference type="GO" id="GO:0019346">
    <property type="term" value="P:transsulfuration"/>
    <property type="evidence" value="ECO:0007669"/>
    <property type="project" value="InterPro"/>
</dbReference>
<name>A0A0D2A8E6_9PEZI</name>
<dbReference type="InterPro" id="IPR015422">
    <property type="entry name" value="PyrdxlP-dep_Trfase_small"/>
</dbReference>
<dbReference type="VEuPathDB" id="FungiDB:PV09_05656"/>
<reference evidence="4 5" key="1">
    <citation type="submission" date="2015-01" db="EMBL/GenBank/DDBJ databases">
        <title>The Genome Sequence of Ochroconis gallopava CBS43764.</title>
        <authorList>
            <consortium name="The Broad Institute Genomics Platform"/>
            <person name="Cuomo C."/>
            <person name="de Hoog S."/>
            <person name="Gorbushina A."/>
            <person name="Stielow B."/>
            <person name="Teixiera M."/>
            <person name="Abouelleil A."/>
            <person name="Chapman S.B."/>
            <person name="Priest M."/>
            <person name="Young S.K."/>
            <person name="Wortman J."/>
            <person name="Nusbaum C."/>
            <person name="Birren B."/>
        </authorList>
    </citation>
    <scope>NUCLEOTIDE SEQUENCE [LARGE SCALE GENOMIC DNA]</scope>
    <source>
        <strain evidence="4 5">CBS 43764</strain>
    </source>
</reference>
<dbReference type="OrthoDB" id="10047078at2759"/>
<dbReference type="GeneID" id="27313629"/>
<gene>
    <name evidence="4" type="ORF">PV09_05656</name>
</gene>
<keyword evidence="5" id="KW-1185">Reference proteome</keyword>
<comment type="cofactor">
    <cofactor evidence="1 3">
        <name>pyridoxal 5'-phosphate</name>
        <dbReference type="ChEBI" id="CHEBI:597326"/>
    </cofactor>
</comment>
<accession>A0A0D2A8E6</accession>
<dbReference type="STRING" id="253628.A0A0D2A8E6"/>
<dbReference type="Pfam" id="PF01053">
    <property type="entry name" value="Cys_Met_Meta_PP"/>
    <property type="match status" value="1"/>
</dbReference>
<dbReference type="PANTHER" id="PTHR42699:SF1">
    <property type="entry name" value="CYSTATHIONINE GAMMA-SYNTHASE-RELATED"/>
    <property type="match status" value="1"/>
</dbReference>
<evidence type="ECO:0000256" key="2">
    <source>
        <dbReference type="ARBA" id="ARBA00022898"/>
    </source>
</evidence>
<dbReference type="GO" id="GO:0003962">
    <property type="term" value="F:cystathionine gamma-synthase activity"/>
    <property type="evidence" value="ECO:0007669"/>
    <property type="project" value="TreeGrafter"/>
</dbReference>
<evidence type="ECO:0000313" key="5">
    <source>
        <dbReference type="Proteomes" id="UP000053259"/>
    </source>
</evidence>
<dbReference type="Gene3D" id="3.90.1150.10">
    <property type="entry name" value="Aspartate Aminotransferase, domain 1"/>
    <property type="match status" value="1"/>
</dbReference>
<comment type="similarity">
    <text evidence="3">Belongs to the trans-sulfuration enzymes family.</text>
</comment>
<evidence type="ECO:0000256" key="3">
    <source>
        <dbReference type="RuleBase" id="RU362118"/>
    </source>
</evidence>
<sequence>METKVVPIVPLGEVFHGIAAPNDTKPAHHTITVHLPTWNLMLEFVKKDPAFFAKFVDFYPRFIPHRDIKQLVGLILNFIKTENTMGLPYPSLKVAKKSVEFVTANPRTDNVDSVPKEEISIRAFEMNGLRMYVVLFPLPRQPLVLPWWQNTGTGISSRFAEDALEDPSSLKEVDPESPRLQWNQEPIQALTKRIVDLIEREPIVGPLRKTKVQPSDVYLYTSGMTAIWAVHDCLLQWKYNKCPTVLFGLAFHQTIHIFEHFGPEIKNLPLATEYDELEQYLTMQAEKGRPVQAVWVEFPSNPILVSADLWKLRSICDKHKAVLVVDETISGFCNVDVVPVADVIVTSLTKTFNGYADAIAGSAVLNPNSSFYAELKPIFDEIYGNDLYARDAQIILDNNQDYFPRSTTYNNNAAMLADYFYEESKDPNSPVAKVYYPSVSPTKANYDAFMRPATKDFKPGYGCLLSVEFDCEETTIAFYDNLKVNDGPHLGAHRTLALPYVRALYEDHLEEVASMGLKKEQIRISAGLEPADELLETFKFAVKRASEVRSKRD</sequence>
<dbReference type="InParanoid" id="A0A0D2A8E6"/>
<proteinExistence type="inferred from homology"/>
<evidence type="ECO:0000256" key="1">
    <source>
        <dbReference type="ARBA" id="ARBA00001933"/>
    </source>
</evidence>
<dbReference type="InterPro" id="IPR015421">
    <property type="entry name" value="PyrdxlP-dep_Trfase_major"/>
</dbReference>
<dbReference type="InterPro" id="IPR051750">
    <property type="entry name" value="Trans-sulfuration_enzymes"/>
</dbReference>
<dbReference type="Gene3D" id="3.40.640.10">
    <property type="entry name" value="Type I PLP-dependent aspartate aminotransferase-like (Major domain)"/>
    <property type="match status" value="1"/>
</dbReference>
<evidence type="ECO:0000313" key="4">
    <source>
        <dbReference type="EMBL" id="KIW02998.1"/>
    </source>
</evidence>
<evidence type="ECO:0008006" key="6">
    <source>
        <dbReference type="Google" id="ProtNLM"/>
    </source>
</evidence>
<protein>
    <recommendedName>
        <fullName evidence="6">Cystathionine gamma-synthase</fullName>
    </recommendedName>
</protein>
<dbReference type="PANTHER" id="PTHR42699">
    <property type="match status" value="1"/>
</dbReference>
<keyword evidence="2 3" id="KW-0663">Pyridoxal phosphate</keyword>
<dbReference type="HOGENOM" id="CLU_011302_3_0_1"/>
<dbReference type="SUPFAM" id="SSF53383">
    <property type="entry name" value="PLP-dependent transferases"/>
    <property type="match status" value="1"/>
</dbReference>
<dbReference type="AlphaFoldDB" id="A0A0D2A8E6"/>
<dbReference type="RefSeq" id="XP_016212867.1">
    <property type="nucleotide sequence ID" value="XM_016359188.1"/>
</dbReference>
<dbReference type="GO" id="GO:0030170">
    <property type="term" value="F:pyridoxal phosphate binding"/>
    <property type="evidence" value="ECO:0007669"/>
    <property type="project" value="InterPro"/>
</dbReference>